<dbReference type="Proteomes" id="UP001160390">
    <property type="component" value="Unassembled WGS sequence"/>
</dbReference>
<accession>A0AA35MGH2</accession>
<dbReference type="PANTHER" id="PTHR37014">
    <property type="entry name" value="EXPRESSION LETHALITY PROTEIN HEL10, PUTATIVE (AFU_ORTHOLOGUE AFUA_1G06580)-RELATED"/>
    <property type="match status" value="1"/>
</dbReference>
<dbReference type="PANTHER" id="PTHR37014:SF10">
    <property type="entry name" value="RICH PROTEIN MS8, PUTATIVE (AFU_ORTHOLOGUE AFUA_7G05650)-RELATED"/>
    <property type="match status" value="1"/>
</dbReference>
<comment type="caution">
    <text evidence="1">The sequence shown here is derived from an EMBL/GenBank/DDBJ whole genome shotgun (WGS) entry which is preliminary data.</text>
</comment>
<dbReference type="EMBL" id="CABFNP030001284">
    <property type="protein sequence ID" value="CAI6096728.1"/>
    <property type="molecule type" value="Genomic_DNA"/>
</dbReference>
<feature type="non-terminal residue" evidence="1">
    <location>
        <position position="148"/>
    </location>
</feature>
<dbReference type="AlphaFoldDB" id="A0AA35MGH2"/>
<name>A0AA35MGH2_9HYPO</name>
<evidence type="ECO:0000313" key="1">
    <source>
        <dbReference type="EMBL" id="CAI6096728.1"/>
    </source>
</evidence>
<protein>
    <submittedName>
        <fullName evidence="1">Uncharacterized protein</fullName>
    </submittedName>
</protein>
<reference evidence="1" key="1">
    <citation type="submission" date="2023-01" db="EMBL/GenBank/DDBJ databases">
        <authorList>
            <person name="Piombo E."/>
        </authorList>
    </citation>
    <scope>NUCLEOTIDE SEQUENCE</scope>
</reference>
<keyword evidence="2" id="KW-1185">Reference proteome</keyword>
<organism evidence="1 2">
    <name type="scientific">Clonostachys chloroleuca</name>
    <dbReference type="NCBI Taxonomy" id="1926264"/>
    <lineage>
        <taxon>Eukaryota</taxon>
        <taxon>Fungi</taxon>
        <taxon>Dikarya</taxon>
        <taxon>Ascomycota</taxon>
        <taxon>Pezizomycotina</taxon>
        <taxon>Sordariomycetes</taxon>
        <taxon>Hypocreomycetidae</taxon>
        <taxon>Hypocreales</taxon>
        <taxon>Bionectriaceae</taxon>
        <taxon>Clonostachys</taxon>
    </lineage>
</organism>
<proteinExistence type="predicted"/>
<sequence>MGEQSGIIDRLTQATPEVYVFNRTESAQKTGYYGHTYTQVQPQRASYSLGNSPYSHGQGGYIPPYHQQADYYRAPAPGFYQSQNEMAGAEGERGLGATVVGGGAAGWAAHKAGSGMFGSLASAAAGAIGANFLESKLKKHRNKKHDKH</sequence>
<gene>
    <name evidence="1" type="ORF">CCHLO57077_00003201</name>
</gene>
<evidence type="ECO:0000313" key="2">
    <source>
        <dbReference type="Proteomes" id="UP001160390"/>
    </source>
</evidence>